<comment type="caution">
    <text evidence="2">The sequence shown here is derived from an EMBL/GenBank/DDBJ whole genome shotgun (WGS) entry which is preliminary data.</text>
</comment>
<feature type="coiled-coil region" evidence="1">
    <location>
        <begin position="29"/>
        <end position="60"/>
    </location>
</feature>
<accession>A0A9Q0GBE0</accession>
<sequence>MANRFLGRHPPTSSDQVHSIVEAHRQIRIDDSNRQYNELLRSLKDEKKKTKILKEKLEGKRLQRMVGCEK</sequence>
<evidence type="ECO:0000313" key="3">
    <source>
        <dbReference type="Proteomes" id="UP001141552"/>
    </source>
</evidence>
<dbReference type="AlphaFoldDB" id="A0A9Q0GBE0"/>
<gene>
    <name evidence="2" type="ORF">Tsubulata_028013</name>
</gene>
<name>A0A9Q0GBE0_9ROSI</name>
<keyword evidence="3" id="KW-1185">Reference proteome</keyword>
<keyword evidence="1" id="KW-0175">Coiled coil</keyword>
<proteinExistence type="predicted"/>
<protein>
    <submittedName>
        <fullName evidence="2">Uncharacterized protein</fullName>
    </submittedName>
</protein>
<evidence type="ECO:0000256" key="1">
    <source>
        <dbReference type="SAM" id="Coils"/>
    </source>
</evidence>
<reference evidence="2" key="1">
    <citation type="submission" date="2022-02" db="EMBL/GenBank/DDBJ databases">
        <authorList>
            <person name="Henning P.M."/>
            <person name="McCubbin A.G."/>
            <person name="Shore J.S."/>
        </authorList>
    </citation>
    <scope>NUCLEOTIDE SEQUENCE</scope>
    <source>
        <strain evidence="2">F60SS</strain>
        <tissue evidence="2">Leaves</tissue>
    </source>
</reference>
<evidence type="ECO:0000313" key="2">
    <source>
        <dbReference type="EMBL" id="KAJ4845361.1"/>
    </source>
</evidence>
<reference evidence="2" key="2">
    <citation type="journal article" date="2023" name="Plants (Basel)">
        <title>Annotation of the Turnera subulata (Passifloraceae) Draft Genome Reveals the S-Locus Evolved after the Divergence of Turneroideae from Passifloroideae in a Stepwise Manner.</title>
        <authorList>
            <person name="Henning P.M."/>
            <person name="Roalson E.H."/>
            <person name="Mir W."/>
            <person name="McCubbin A.G."/>
            <person name="Shore J.S."/>
        </authorList>
    </citation>
    <scope>NUCLEOTIDE SEQUENCE</scope>
    <source>
        <strain evidence="2">F60SS</strain>
    </source>
</reference>
<dbReference type="Proteomes" id="UP001141552">
    <property type="component" value="Unassembled WGS sequence"/>
</dbReference>
<organism evidence="2 3">
    <name type="scientific">Turnera subulata</name>
    <dbReference type="NCBI Taxonomy" id="218843"/>
    <lineage>
        <taxon>Eukaryota</taxon>
        <taxon>Viridiplantae</taxon>
        <taxon>Streptophyta</taxon>
        <taxon>Embryophyta</taxon>
        <taxon>Tracheophyta</taxon>
        <taxon>Spermatophyta</taxon>
        <taxon>Magnoliopsida</taxon>
        <taxon>eudicotyledons</taxon>
        <taxon>Gunneridae</taxon>
        <taxon>Pentapetalae</taxon>
        <taxon>rosids</taxon>
        <taxon>fabids</taxon>
        <taxon>Malpighiales</taxon>
        <taxon>Passifloraceae</taxon>
        <taxon>Turnera</taxon>
    </lineage>
</organism>
<dbReference type="EMBL" id="JAKUCV010001699">
    <property type="protein sequence ID" value="KAJ4845361.1"/>
    <property type="molecule type" value="Genomic_DNA"/>
</dbReference>